<evidence type="ECO:0000313" key="5">
    <source>
        <dbReference type="EMBL" id="CCX10530.1"/>
    </source>
</evidence>
<gene>
    <name evidence="5" type="ORF">PCON_10124</name>
</gene>
<reference evidence="5 6" key="1">
    <citation type="journal article" date="2013" name="PLoS Genet.">
        <title>The genome and development-dependent transcriptomes of Pyronema confluens: a window into fungal evolution.</title>
        <authorList>
            <person name="Traeger S."/>
            <person name="Altegoer F."/>
            <person name="Freitag M."/>
            <person name="Gabaldon T."/>
            <person name="Kempken F."/>
            <person name="Kumar A."/>
            <person name="Marcet-Houben M."/>
            <person name="Poggeler S."/>
            <person name="Stajich J.E."/>
            <person name="Nowrousian M."/>
        </authorList>
    </citation>
    <scope>NUCLEOTIDE SEQUENCE [LARGE SCALE GENOMIC DNA]</scope>
    <source>
        <strain evidence="6">CBS 100304</strain>
        <tissue evidence="5">Vegetative mycelium</tissue>
    </source>
</reference>
<dbReference type="EMBL" id="HF935547">
    <property type="protein sequence ID" value="CCX10530.1"/>
    <property type="molecule type" value="Genomic_DNA"/>
</dbReference>
<dbReference type="GO" id="GO:0008033">
    <property type="term" value="P:tRNA processing"/>
    <property type="evidence" value="ECO:0007669"/>
    <property type="project" value="UniProtKB-KW"/>
</dbReference>
<feature type="compositionally biased region" description="Basic and acidic residues" evidence="4">
    <location>
        <begin position="258"/>
        <end position="280"/>
    </location>
</feature>
<dbReference type="PANTHER" id="PTHR13031">
    <property type="entry name" value="RIBONUCLEASE P SUBUNIT P30"/>
    <property type="match status" value="1"/>
</dbReference>
<dbReference type="STRING" id="1076935.U4LFV2"/>
<evidence type="ECO:0000256" key="4">
    <source>
        <dbReference type="SAM" id="MobiDB-lite"/>
    </source>
</evidence>
<dbReference type="InterPro" id="IPR002738">
    <property type="entry name" value="RNase_P_p30"/>
</dbReference>
<dbReference type="GO" id="GO:0005655">
    <property type="term" value="C:nucleolar ribonuclease P complex"/>
    <property type="evidence" value="ECO:0007669"/>
    <property type="project" value="TreeGrafter"/>
</dbReference>
<feature type="region of interest" description="Disordered" evidence="4">
    <location>
        <begin position="233"/>
        <end position="280"/>
    </location>
</feature>
<feature type="compositionally biased region" description="Gly residues" evidence="4">
    <location>
        <begin position="240"/>
        <end position="257"/>
    </location>
</feature>
<dbReference type="eggNOG" id="KOG2363">
    <property type="taxonomic scope" value="Eukaryota"/>
</dbReference>
<name>U4LFV2_PYROM</name>
<evidence type="ECO:0000256" key="2">
    <source>
        <dbReference type="ARBA" id="ARBA00007331"/>
    </source>
</evidence>
<sequence length="280" mass="30124">MYYDLNVPLPSAAELPRTLSFLSTLGYTTLALSTSLSGKLPNQLPVPPPLPSHPGLSLLTRLTLTLSDPSANHRLSNFTSTYQILALRPTTEKLFLAACSTLECDLISLDFSQRLPFALKHKTVGAALLRGISFEVCYSAGVADVQARRNLISGVQMLLRATRGGRGIVISSEAKNVLGVRGPEDVINLAVLWGMGQEQARDAICGRMRVVVRQAESRRRGYKGVVEVVEDGERKRKAGEQGGGGKKQKDGQGGQGGEGKKMTKAEKRAAAQKVKVEVKA</sequence>
<keyword evidence="3" id="KW-0819">tRNA processing</keyword>
<proteinExistence type="inferred from homology"/>
<dbReference type="OrthoDB" id="17948at2759"/>
<keyword evidence="6" id="KW-1185">Reference proteome</keyword>
<dbReference type="Proteomes" id="UP000018144">
    <property type="component" value="Unassembled WGS sequence"/>
</dbReference>
<evidence type="ECO:0000256" key="1">
    <source>
        <dbReference type="ARBA" id="ARBA00004123"/>
    </source>
</evidence>
<dbReference type="GO" id="GO:0003723">
    <property type="term" value="F:RNA binding"/>
    <property type="evidence" value="ECO:0007669"/>
    <property type="project" value="TreeGrafter"/>
</dbReference>
<organism evidence="5 6">
    <name type="scientific">Pyronema omphalodes (strain CBS 100304)</name>
    <name type="common">Pyronema confluens</name>
    <dbReference type="NCBI Taxonomy" id="1076935"/>
    <lineage>
        <taxon>Eukaryota</taxon>
        <taxon>Fungi</taxon>
        <taxon>Dikarya</taxon>
        <taxon>Ascomycota</taxon>
        <taxon>Pezizomycotina</taxon>
        <taxon>Pezizomycetes</taxon>
        <taxon>Pezizales</taxon>
        <taxon>Pyronemataceae</taxon>
        <taxon>Pyronema</taxon>
    </lineage>
</organism>
<comment type="subcellular location">
    <subcellularLocation>
        <location evidence="1">Nucleus</location>
    </subcellularLocation>
</comment>
<dbReference type="OMA" id="CYGPGIT"/>
<accession>U4LFV2</accession>
<dbReference type="SUPFAM" id="SSF89550">
    <property type="entry name" value="PHP domain-like"/>
    <property type="match status" value="1"/>
</dbReference>
<comment type="similarity">
    <text evidence="2">Belongs to the eukaryotic/archaeal RNase P protein component 3 family.</text>
</comment>
<protein>
    <submittedName>
        <fullName evidence="5">Similar to Probable ribonuclease P protein subunit 3 acc. no. P87120</fullName>
    </submittedName>
</protein>
<dbReference type="PANTHER" id="PTHR13031:SF0">
    <property type="entry name" value="RIBONUCLEASE P PROTEIN SUBUNIT P30"/>
    <property type="match status" value="1"/>
</dbReference>
<evidence type="ECO:0000256" key="3">
    <source>
        <dbReference type="ARBA" id="ARBA00022694"/>
    </source>
</evidence>
<dbReference type="InterPro" id="IPR016195">
    <property type="entry name" value="Pol/histidinol_Pase-like"/>
</dbReference>
<dbReference type="AlphaFoldDB" id="U4LFV2"/>
<dbReference type="Pfam" id="PF01876">
    <property type="entry name" value="RNase_P_p30"/>
    <property type="match status" value="1"/>
</dbReference>
<dbReference type="Gene3D" id="3.20.20.140">
    <property type="entry name" value="Metal-dependent hydrolases"/>
    <property type="match status" value="1"/>
</dbReference>
<evidence type="ECO:0000313" key="6">
    <source>
        <dbReference type="Proteomes" id="UP000018144"/>
    </source>
</evidence>